<comment type="caution">
    <text evidence="2">The sequence shown here is derived from an EMBL/GenBank/DDBJ whole genome shotgun (WGS) entry which is preliminary data.</text>
</comment>
<dbReference type="EMBL" id="JAGZXI010000008">
    <property type="protein sequence ID" value="MBS6635214.1"/>
    <property type="molecule type" value="Genomic_DNA"/>
</dbReference>
<feature type="compositionally biased region" description="Basic and acidic residues" evidence="1">
    <location>
        <begin position="50"/>
        <end position="68"/>
    </location>
</feature>
<evidence type="ECO:0000313" key="2">
    <source>
        <dbReference type="EMBL" id="MBS6635214.1"/>
    </source>
</evidence>
<evidence type="ECO:0000313" key="3">
    <source>
        <dbReference type="Proteomes" id="UP000739069"/>
    </source>
</evidence>
<evidence type="ECO:0000256" key="1">
    <source>
        <dbReference type="SAM" id="MobiDB-lite"/>
    </source>
</evidence>
<feature type="non-terminal residue" evidence="2">
    <location>
        <position position="83"/>
    </location>
</feature>
<sequence length="83" mass="9459">MNIPHHSGDHHGDHPAPETDHTHHPDHASHEHHADANTHVQAMHHGHPHSVLDEDHQVHGHGEHAGHSTAMFRERFWWSLILS</sequence>
<name>A0A943Y6Q6_9MICC</name>
<accession>A0A943Y6Q6</accession>
<reference evidence="2" key="1">
    <citation type="submission" date="2021-02" db="EMBL/GenBank/DDBJ databases">
        <title>Infant gut strain persistence is associated with maternal origin, phylogeny, and functional potential including surface adhesion and iron acquisition.</title>
        <authorList>
            <person name="Lou Y.C."/>
        </authorList>
    </citation>
    <scope>NUCLEOTIDE SEQUENCE</scope>
    <source>
        <strain evidence="2">L1_008_092G1_dasL1_008_092G1_concoct_16</strain>
    </source>
</reference>
<dbReference type="AlphaFoldDB" id="A0A943Y6Q6"/>
<proteinExistence type="predicted"/>
<protein>
    <submittedName>
        <fullName evidence="2">Heavy metal translocating P-type ATPase</fullName>
    </submittedName>
</protein>
<organism evidence="2 3">
    <name type="scientific">Rothia mucilaginosa</name>
    <dbReference type="NCBI Taxonomy" id="43675"/>
    <lineage>
        <taxon>Bacteria</taxon>
        <taxon>Bacillati</taxon>
        <taxon>Actinomycetota</taxon>
        <taxon>Actinomycetes</taxon>
        <taxon>Micrococcales</taxon>
        <taxon>Micrococcaceae</taxon>
        <taxon>Rothia</taxon>
    </lineage>
</organism>
<gene>
    <name evidence="2" type="ORF">KH265_06110</name>
</gene>
<dbReference type="Proteomes" id="UP000739069">
    <property type="component" value="Unassembled WGS sequence"/>
</dbReference>
<feature type="compositionally biased region" description="Basic and acidic residues" evidence="1">
    <location>
        <begin position="1"/>
        <end position="36"/>
    </location>
</feature>
<feature type="region of interest" description="Disordered" evidence="1">
    <location>
        <begin position="1"/>
        <end position="68"/>
    </location>
</feature>